<comment type="similarity">
    <text evidence="1">Belongs to the universal stress protein A family.</text>
</comment>
<protein>
    <submittedName>
        <fullName evidence="4">Nucleotide-binding universal stress protein, UspA family</fullName>
    </submittedName>
</protein>
<dbReference type="InParanoid" id="A0A1I4D5M2"/>
<feature type="compositionally biased region" description="Low complexity" evidence="2">
    <location>
        <begin position="1"/>
        <end position="18"/>
    </location>
</feature>
<organism evidence="4 5">
    <name type="scientific">Geodermatophilus ruber</name>
    <dbReference type="NCBI Taxonomy" id="504800"/>
    <lineage>
        <taxon>Bacteria</taxon>
        <taxon>Bacillati</taxon>
        <taxon>Actinomycetota</taxon>
        <taxon>Actinomycetes</taxon>
        <taxon>Geodermatophilales</taxon>
        <taxon>Geodermatophilaceae</taxon>
        <taxon>Geodermatophilus</taxon>
    </lineage>
</organism>
<dbReference type="PANTHER" id="PTHR46553:SF3">
    <property type="entry name" value="ADENINE NUCLEOTIDE ALPHA HYDROLASES-LIKE SUPERFAMILY PROTEIN"/>
    <property type="match status" value="1"/>
</dbReference>
<dbReference type="PRINTS" id="PR01438">
    <property type="entry name" value="UNVRSLSTRESS"/>
</dbReference>
<evidence type="ECO:0000313" key="4">
    <source>
        <dbReference type="EMBL" id="SFK88090.1"/>
    </source>
</evidence>
<dbReference type="EMBL" id="FOSW01000004">
    <property type="protein sequence ID" value="SFK88090.1"/>
    <property type="molecule type" value="Genomic_DNA"/>
</dbReference>
<dbReference type="CDD" id="cd00293">
    <property type="entry name" value="USP-like"/>
    <property type="match status" value="1"/>
</dbReference>
<evidence type="ECO:0000256" key="2">
    <source>
        <dbReference type="SAM" id="MobiDB-lite"/>
    </source>
</evidence>
<dbReference type="Gene3D" id="3.40.50.12370">
    <property type="match status" value="1"/>
</dbReference>
<evidence type="ECO:0000256" key="1">
    <source>
        <dbReference type="ARBA" id="ARBA00008791"/>
    </source>
</evidence>
<dbReference type="Pfam" id="PF00582">
    <property type="entry name" value="Usp"/>
    <property type="match status" value="1"/>
</dbReference>
<keyword evidence="5" id="KW-1185">Reference proteome</keyword>
<feature type="region of interest" description="Disordered" evidence="2">
    <location>
        <begin position="1"/>
        <end position="23"/>
    </location>
</feature>
<sequence length="302" mass="31247">MTTMTPAPGSVSPASGPVDEGPPVLDVVVGTDGSECSLRAVRWAAEEAARRGAPLRIVHATPHFGRSGVAGMPARELPAARAVTAQAYTVARHTAPAVAAATEVVPGDPVTTLVRAATDAQLIVLGISTTGAADEMVLASVAQKVAARSPRAVVVVPRHRAGVAMSRPLVVVLGLGHPEDDDPVAVFAAEGARRSGRPLLVVHTRPTTESGWTADPDAWASRFPDLEIGHQPLPHATGGRVLAAACPTLLLSLSAGHGGLLHRPLDGLHRWLLRHCTSPMALVPPPHRPTGLEPREEIIAVG</sequence>
<evidence type="ECO:0000259" key="3">
    <source>
        <dbReference type="Pfam" id="PF00582"/>
    </source>
</evidence>
<dbReference type="InterPro" id="IPR006016">
    <property type="entry name" value="UspA"/>
</dbReference>
<dbReference type="STRING" id="504800.SAMN04488085_104167"/>
<dbReference type="SUPFAM" id="SSF52402">
    <property type="entry name" value="Adenine nucleotide alpha hydrolases-like"/>
    <property type="match status" value="1"/>
</dbReference>
<proteinExistence type="inferred from homology"/>
<name>A0A1I4D5M2_9ACTN</name>
<gene>
    <name evidence="4" type="ORF">SAMN04488085_104167</name>
</gene>
<dbReference type="InterPro" id="IPR006015">
    <property type="entry name" value="Universal_stress_UspA"/>
</dbReference>
<feature type="domain" description="UspA" evidence="3">
    <location>
        <begin position="27"/>
        <end position="157"/>
    </location>
</feature>
<evidence type="ECO:0000313" key="5">
    <source>
        <dbReference type="Proteomes" id="UP000199152"/>
    </source>
</evidence>
<dbReference type="Proteomes" id="UP000199152">
    <property type="component" value="Unassembled WGS sequence"/>
</dbReference>
<reference evidence="4 5" key="1">
    <citation type="submission" date="2016-10" db="EMBL/GenBank/DDBJ databases">
        <authorList>
            <person name="de Groot N.N."/>
        </authorList>
    </citation>
    <scope>NUCLEOTIDE SEQUENCE [LARGE SCALE GENOMIC DNA]</scope>
    <source>
        <strain evidence="4 5">DSM 45317</strain>
    </source>
</reference>
<dbReference type="PANTHER" id="PTHR46553">
    <property type="entry name" value="ADENINE NUCLEOTIDE ALPHA HYDROLASES-LIKE SUPERFAMILY PROTEIN"/>
    <property type="match status" value="1"/>
</dbReference>
<accession>A0A1I4D5M2</accession>
<dbReference type="AlphaFoldDB" id="A0A1I4D5M2"/>